<dbReference type="GO" id="GO:0008865">
    <property type="term" value="F:fructokinase activity"/>
    <property type="evidence" value="ECO:0007669"/>
    <property type="project" value="TreeGrafter"/>
</dbReference>
<proteinExistence type="inferred from homology"/>
<keyword evidence="2" id="KW-0418">Kinase</keyword>
<comment type="pathway">
    <text evidence="1">Carbohydrate degradation; glycolysis; D-glyceraldehyde 3-phosphate and glycerone phosphate from D-glucose: step 1/4.</text>
</comment>
<dbReference type="EC" id="2.7.1.-" evidence="2"/>
<protein>
    <recommendedName>
        <fullName evidence="2">Phosphotransferase</fullName>
        <ecNumber evidence="2">2.7.1.-</ecNumber>
    </recommendedName>
</protein>
<dbReference type="WBParaSite" id="SBAD_0000359801-mRNA-1">
    <property type="protein sequence ID" value="SBAD_0000359801-mRNA-1"/>
    <property type="gene ID" value="SBAD_0000359801"/>
</dbReference>
<evidence type="ECO:0000259" key="3">
    <source>
        <dbReference type="Pfam" id="PF03727"/>
    </source>
</evidence>
<dbReference type="Proteomes" id="UP000270296">
    <property type="component" value="Unassembled WGS sequence"/>
</dbReference>
<dbReference type="Pfam" id="PF03727">
    <property type="entry name" value="Hexokinase_2"/>
    <property type="match status" value="1"/>
</dbReference>
<evidence type="ECO:0000313" key="4">
    <source>
        <dbReference type="EMBL" id="VDP01153.1"/>
    </source>
</evidence>
<dbReference type="Gene3D" id="3.40.367.20">
    <property type="match status" value="1"/>
</dbReference>
<keyword evidence="5" id="KW-1185">Reference proteome</keyword>
<dbReference type="PROSITE" id="PS51748">
    <property type="entry name" value="HEXOKINASE_2"/>
    <property type="match status" value="1"/>
</dbReference>
<dbReference type="GO" id="GO:0001678">
    <property type="term" value="P:intracellular glucose homeostasis"/>
    <property type="evidence" value="ECO:0007669"/>
    <property type="project" value="InterPro"/>
</dbReference>
<name>A0A183IIJ4_9BILA</name>
<keyword evidence="2" id="KW-0547">Nucleotide-binding</keyword>
<dbReference type="OrthoDB" id="419537at2759"/>
<dbReference type="PRINTS" id="PR00475">
    <property type="entry name" value="HEXOKINASE"/>
</dbReference>
<sequence length="232" mass="25502">MIIDTEWGGFGDRGEVEFIKTQYDVIIDQRSVHPGVQIFDKLVGGMYLGELVRLVIEKLVKSGLLFQGVGSSQLFTIGSFPAKYISEILSDEGGHLHQTRMILDDLGIDGYRYSDLLILREVCMTVSRRSANLCAAGIACVLNRIGKKKVIVGIDGSTYKFHPFFHAWVKDKVRELVDPNIEVRSSMPPFTSSPFSSSLTVFLLQFHLMQSSDGSGKGAALVAAIASKLNLA</sequence>
<dbReference type="GO" id="GO:0005524">
    <property type="term" value="F:ATP binding"/>
    <property type="evidence" value="ECO:0007669"/>
    <property type="project" value="UniProtKB-UniRule"/>
</dbReference>
<dbReference type="GO" id="GO:0006096">
    <property type="term" value="P:glycolytic process"/>
    <property type="evidence" value="ECO:0007669"/>
    <property type="project" value="UniProtKB-KW"/>
</dbReference>
<evidence type="ECO:0000313" key="6">
    <source>
        <dbReference type="WBParaSite" id="SBAD_0000359801-mRNA-1"/>
    </source>
</evidence>
<dbReference type="GO" id="GO:0006006">
    <property type="term" value="P:glucose metabolic process"/>
    <property type="evidence" value="ECO:0007669"/>
    <property type="project" value="TreeGrafter"/>
</dbReference>
<dbReference type="FunFam" id="3.40.367.20:FF:000020">
    <property type="entry name" value="Hexokinase-1"/>
    <property type="match status" value="1"/>
</dbReference>
<keyword evidence="2" id="KW-0808">Transferase</keyword>
<reference evidence="4 5" key="2">
    <citation type="submission" date="2018-11" db="EMBL/GenBank/DDBJ databases">
        <authorList>
            <consortium name="Pathogen Informatics"/>
        </authorList>
    </citation>
    <scope>NUCLEOTIDE SEQUENCE [LARGE SCALE GENOMIC DNA]</scope>
</reference>
<dbReference type="GO" id="GO:0005739">
    <property type="term" value="C:mitochondrion"/>
    <property type="evidence" value="ECO:0007669"/>
    <property type="project" value="TreeGrafter"/>
</dbReference>
<dbReference type="GO" id="GO:0004340">
    <property type="term" value="F:glucokinase activity"/>
    <property type="evidence" value="ECO:0007669"/>
    <property type="project" value="TreeGrafter"/>
</dbReference>
<dbReference type="GO" id="GO:0005829">
    <property type="term" value="C:cytosol"/>
    <property type="evidence" value="ECO:0007669"/>
    <property type="project" value="TreeGrafter"/>
</dbReference>
<comment type="similarity">
    <text evidence="2">Belongs to the hexokinase family.</text>
</comment>
<reference evidence="6" key="1">
    <citation type="submission" date="2016-06" db="UniProtKB">
        <authorList>
            <consortium name="WormBaseParasite"/>
        </authorList>
    </citation>
    <scope>IDENTIFICATION</scope>
</reference>
<dbReference type="AlphaFoldDB" id="A0A183IIJ4"/>
<evidence type="ECO:0000256" key="1">
    <source>
        <dbReference type="ARBA" id="ARBA00004888"/>
    </source>
</evidence>
<dbReference type="InterPro" id="IPR043129">
    <property type="entry name" value="ATPase_NBD"/>
</dbReference>
<evidence type="ECO:0000313" key="5">
    <source>
        <dbReference type="Proteomes" id="UP000270296"/>
    </source>
</evidence>
<dbReference type="PANTHER" id="PTHR19443">
    <property type="entry name" value="HEXOKINASE"/>
    <property type="match status" value="1"/>
</dbReference>
<keyword evidence="2" id="KW-0067">ATP-binding</keyword>
<accession>A0A183IIJ4</accession>
<keyword evidence="2" id="KW-0324">Glycolysis</keyword>
<dbReference type="GO" id="GO:0005536">
    <property type="term" value="F:D-glucose binding"/>
    <property type="evidence" value="ECO:0007669"/>
    <property type="project" value="InterPro"/>
</dbReference>
<dbReference type="EMBL" id="UZAM01007746">
    <property type="protein sequence ID" value="VDP01153.1"/>
    <property type="molecule type" value="Genomic_DNA"/>
</dbReference>
<dbReference type="InterPro" id="IPR022673">
    <property type="entry name" value="Hexokinase_C"/>
</dbReference>
<dbReference type="InterPro" id="IPR001312">
    <property type="entry name" value="Hexokinase"/>
</dbReference>
<feature type="domain" description="Hexokinase C-terminal" evidence="3">
    <location>
        <begin position="1"/>
        <end position="225"/>
    </location>
</feature>
<organism evidence="6">
    <name type="scientific">Soboliphyme baturini</name>
    <dbReference type="NCBI Taxonomy" id="241478"/>
    <lineage>
        <taxon>Eukaryota</taxon>
        <taxon>Metazoa</taxon>
        <taxon>Ecdysozoa</taxon>
        <taxon>Nematoda</taxon>
        <taxon>Enoplea</taxon>
        <taxon>Dorylaimia</taxon>
        <taxon>Dioctophymatida</taxon>
        <taxon>Dioctophymatoidea</taxon>
        <taxon>Soboliphymatidae</taxon>
        <taxon>Soboliphyme</taxon>
    </lineage>
</organism>
<dbReference type="SUPFAM" id="SSF53067">
    <property type="entry name" value="Actin-like ATPase domain"/>
    <property type="match status" value="1"/>
</dbReference>
<evidence type="ECO:0000256" key="2">
    <source>
        <dbReference type="RuleBase" id="RU362007"/>
    </source>
</evidence>
<dbReference type="PANTHER" id="PTHR19443:SF77">
    <property type="entry name" value="PHOSPHOTRANSFERASE"/>
    <property type="match status" value="1"/>
</dbReference>
<gene>
    <name evidence="4" type="ORF">SBAD_LOCUS3439</name>
</gene>